<dbReference type="SUPFAM" id="SSF53092">
    <property type="entry name" value="Creatinase/prolidase N-terminal domain"/>
    <property type="match status" value="1"/>
</dbReference>
<dbReference type="PATRIC" id="fig|883126.3.peg.1110"/>
<proteinExistence type="inferred from homology"/>
<dbReference type="EMBL" id="AGZI01000010">
    <property type="protein sequence ID" value="EKU83614.1"/>
    <property type="molecule type" value="Genomic_DNA"/>
</dbReference>
<dbReference type="SUPFAM" id="SSF55920">
    <property type="entry name" value="Creatinase/aminopeptidase"/>
    <property type="match status" value="1"/>
</dbReference>
<feature type="domain" description="Aminopeptidase P N-terminal" evidence="10">
    <location>
        <begin position="6"/>
        <end position="136"/>
    </location>
</feature>
<dbReference type="Pfam" id="PF00557">
    <property type="entry name" value="Peptidase_M24"/>
    <property type="match status" value="1"/>
</dbReference>
<keyword evidence="8" id="KW-0482">Metalloprotease</keyword>
<name>K9DFW6_9BURK</name>
<dbReference type="PANTHER" id="PTHR43226">
    <property type="entry name" value="XAA-PRO AMINOPEPTIDASE 3"/>
    <property type="match status" value="1"/>
</dbReference>
<accession>K9DFW6</accession>
<dbReference type="GO" id="GO:0006508">
    <property type="term" value="P:proteolysis"/>
    <property type="evidence" value="ECO:0007669"/>
    <property type="project" value="UniProtKB-KW"/>
</dbReference>
<evidence type="ECO:0000256" key="8">
    <source>
        <dbReference type="ARBA" id="ARBA00023049"/>
    </source>
</evidence>
<keyword evidence="5" id="KW-0645">Protease</keyword>
<keyword evidence="9" id="KW-0464">Manganese</keyword>
<dbReference type="GO" id="GO:0030145">
    <property type="term" value="F:manganese ion binding"/>
    <property type="evidence" value="ECO:0007669"/>
    <property type="project" value="InterPro"/>
</dbReference>
<evidence type="ECO:0000256" key="1">
    <source>
        <dbReference type="ARBA" id="ARBA00001424"/>
    </source>
</evidence>
<dbReference type="InterPro" id="IPR000994">
    <property type="entry name" value="Pept_M24"/>
</dbReference>
<evidence type="ECO:0000259" key="10">
    <source>
        <dbReference type="SMART" id="SM01011"/>
    </source>
</evidence>
<dbReference type="Pfam" id="PF05195">
    <property type="entry name" value="AMP_N"/>
    <property type="match status" value="1"/>
</dbReference>
<dbReference type="AlphaFoldDB" id="K9DFW6"/>
<dbReference type="GO" id="GO:0005829">
    <property type="term" value="C:cytosol"/>
    <property type="evidence" value="ECO:0007669"/>
    <property type="project" value="TreeGrafter"/>
</dbReference>
<evidence type="ECO:0000256" key="9">
    <source>
        <dbReference type="ARBA" id="ARBA00023211"/>
    </source>
</evidence>
<evidence type="ECO:0000256" key="5">
    <source>
        <dbReference type="ARBA" id="ARBA00022670"/>
    </source>
</evidence>
<evidence type="ECO:0000256" key="4">
    <source>
        <dbReference type="ARBA" id="ARBA00012574"/>
    </source>
</evidence>
<dbReference type="SMART" id="SM01011">
    <property type="entry name" value="AMP_N"/>
    <property type="match status" value="1"/>
</dbReference>
<dbReference type="InterPro" id="IPR029149">
    <property type="entry name" value="Creatin/AminoP/Spt16_N"/>
</dbReference>
<evidence type="ECO:0000256" key="2">
    <source>
        <dbReference type="ARBA" id="ARBA00001936"/>
    </source>
</evidence>
<sequence>MNANLDQAVVCRARRDRLRRALGSGIAVFPGNGELPRTFAGNSYPFRQDSNLLYFFGMAPPGVVGVIDADSGTDRLYFDPPGLDEQIWQDTSCWDELRAEGAAPTAGIAQLAEALQRARLERRAIHFLQPARTDVLAQLAAYLGMDCAELLAGASSVLRRIVIEMREIKSPDEVREIEAALDVTARLHRIAMSMARPGVRERSIVARMQAEAADQDMCLAYQPICTTRGDVLHNLSYDKVLREGDLLLVDIGAETRRGYASDITRTTPVGGGFTAVQAELYDAVYRAQQSVIDMLRPGVAYRDAHHKAAAVMSAALTDLGIVRGSVDAFVESAGYGLFFPHGLGHAMGLDVHDMENLGEDHVGYDAQYRRDTRFGPNHLRFGKELREGMVITVEPGLYFIEPLIERWQGSGKFSGIIDYSKLRQLLGFGGIRIEDNVLITAKGCRLLGPPMPRSRAEVGTAYGRHRVPKA</sequence>
<dbReference type="EC" id="3.4.11.9" evidence="4"/>
<reference evidence="11 12" key="1">
    <citation type="submission" date="2012-09" db="EMBL/GenBank/DDBJ databases">
        <title>The Genome Sequence of Massilia timonae CCUG 45783.</title>
        <authorList>
            <consortium name="The Broad Institute Genome Sequencing Platform"/>
            <person name="Earl A."/>
            <person name="Ward D."/>
            <person name="Feldgarden M."/>
            <person name="Gevers D."/>
            <person name="Huys G."/>
            <person name="Walker B."/>
            <person name="Young S.K."/>
            <person name="Zeng Q."/>
            <person name="Gargeya S."/>
            <person name="Fitzgerald M."/>
            <person name="Haas B."/>
            <person name="Abouelleil A."/>
            <person name="Alvarado L."/>
            <person name="Arachchi H.M."/>
            <person name="Berlin A.M."/>
            <person name="Chapman S.B."/>
            <person name="Goldberg J."/>
            <person name="Griggs A."/>
            <person name="Gujja S."/>
            <person name="Hansen M."/>
            <person name="Howarth C."/>
            <person name="Imamovic A."/>
            <person name="Larimer J."/>
            <person name="McCowen C."/>
            <person name="Montmayeur A."/>
            <person name="Murphy C."/>
            <person name="Neiman D."/>
            <person name="Pearson M."/>
            <person name="Priest M."/>
            <person name="Roberts A."/>
            <person name="Saif S."/>
            <person name="Shea T."/>
            <person name="Sisk P."/>
            <person name="Sykes S."/>
            <person name="Wortman J."/>
            <person name="Nusbaum C."/>
            <person name="Birren B."/>
        </authorList>
    </citation>
    <scope>NUCLEOTIDE SEQUENCE [LARGE SCALE GENOMIC DNA]</scope>
    <source>
        <strain evidence="11 12">CCUG 45783</strain>
    </source>
</reference>
<protein>
    <recommendedName>
        <fullName evidence="4">Xaa-Pro aminopeptidase</fullName>
        <ecNumber evidence="4">3.4.11.9</ecNumber>
    </recommendedName>
</protein>
<keyword evidence="6" id="KW-0479">Metal-binding</keyword>
<dbReference type="InterPro" id="IPR052433">
    <property type="entry name" value="X-Pro_dipept-like"/>
</dbReference>
<dbReference type="HOGENOM" id="CLU_017266_1_2_4"/>
<dbReference type="InterPro" id="IPR036005">
    <property type="entry name" value="Creatinase/aminopeptidase-like"/>
</dbReference>
<comment type="cofactor">
    <cofactor evidence="2">
        <name>Mn(2+)</name>
        <dbReference type="ChEBI" id="CHEBI:29035"/>
    </cofactor>
</comment>
<dbReference type="Gene3D" id="3.40.350.10">
    <property type="entry name" value="Creatinase/prolidase N-terminal domain"/>
    <property type="match status" value="1"/>
</dbReference>
<dbReference type="GO" id="GO:0070006">
    <property type="term" value="F:metalloaminopeptidase activity"/>
    <property type="evidence" value="ECO:0007669"/>
    <property type="project" value="InterPro"/>
</dbReference>
<evidence type="ECO:0000313" key="12">
    <source>
        <dbReference type="Proteomes" id="UP000009874"/>
    </source>
</evidence>
<dbReference type="eggNOG" id="COG0006">
    <property type="taxonomic scope" value="Bacteria"/>
</dbReference>
<evidence type="ECO:0000313" key="11">
    <source>
        <dbReference type="EMBL" id="EKU83614.1"/>
    </source>
</evidence>
<comment type="similarity">
    <text evidence="3">Belongs to the peptidase M24B family.</text>
</comment>
<dbReference type="CDD" id="cd01087">
    <property type="entry name" value="Prolidase"/>
    <property type="match status" value="1"/>
</dbReference>
<dbReference type="Gene3D" id="3.90.230.10">
    <property type="entry name" value="Creatinase/methionine aminopeptidase superfamily"/>
    <property type="match status" value="1"/>
</dbReference>
<gene>
    <name evidence="11" type="ORF">HMPREF9710_01099</name>
</gene>
<organism evidence="11 12">
    <name type="scientific">Massilia timonae CCUG 45783</name>
    <dbReference type="NCBI Taxonomy" id="883126"/>
    <lineage>
        <taxon>Bacteria</taxon>
        <taxon>Pseudomonadati</taxon>
        <taxon>Pseudomonadota</taxon>
        <taxon>Betaproteobacteria</taxon>
        <taxon>Burkholderiales</taxon>
        <taxon>Oxalobacteraceae</taxon>
        <taxon>Telluria group</taxon>
        <taxon>Massilia</taxon>
    </lineage>
</organism>
<keyword evidence="7" id="KW-0378">Hydrolase</keyword>
<dbReference type="PANTHER" id="PTHR43226:SF4">
    <property type="entry name" value="XAA-PRO AMINOPEPTIDASE 3"/>
    <property type="match status" value="1"/>
</dbReference>
<evidence type="ECO:0000256" key="7">
    <source>
        <dbReference type="ARBA" id="ARBA00022801"/>
    </source>
</evidence>
<keyword evidence="12" id="KW-1185">Reference proteome</keyword>
<comment type="caution">
    <text evidence="11">The sequence shown here is derived from an EMBL/GenBank/DDBJ whole genome shotgun (WGS) entry which is preliminary data.</text>
</comment>
<dbReference type="Proteomes" id="UP000009874">
    <property type="component" value="Unassembled WGS sequence"/>
</dbReference>
<evidence type="ECO:0000256" key="6">
    <source>
        <dbReference type="ARBA" id="ARBA00022723"/>
    </source>
</evidence>
<dbReference type="RefSeq" id="WP_005664621.1">
    <property type="nucleotide sequence ID" value="NZ_JH992922.1"/>
</dbReference>
<evidence type="ECO:0000256" key="3">
    <source>
        <dbReference type="ARBA" id="ARBA00008766"/>
    </source>
</evidence>
<comment type="catalytic activity">
    <reaction evidence="1">
        <text>Release of any N-terminal amino acid, including proline, that is linked to proline, even from a dipeptide or tripeptide.</text>
        <dbReference type="EC" id="3.4.11.9"/>
    </reaction>
</comment>
<dbReference type="InterPro" id="IPR007865">
    <property type="entry name" value="Aminopep_P_N"/>
</dbReference>